<name>A0A453L4J8_AEGTS</name>
<dbReference type="SMART" id="SM00338">
    <property type="entry name" value="BRLZ"/>
    <property type="match status" value="1"/>
</dbReference>
<evidence type="ECO:0000259" key="10">
    <source>
        <dbReference type="PROSITE" id="PS51806"/>
    </source>
</evidence>
<keyword evidence="4" id="KW-0238">DNA-binding</keyword>
<sequence length="423" mass="46782">MLHNQTTHSGSNIGGNITLSHACRSSKEASGAYDHLGELDQALFMYLDHGHASTQQEQRQTLNIFPSQPMHVEPSPKGELGLVLSPAPVGSKMPSPDHHHHHHQQQAAAAAMEELAAGSRRQQQEHHLHLQHQQQQPAFATAESAGVSNNKDVKPLTKKEHKRGLSTGERDPKTLRRLAQNREAARKSRLRKKAYIQQLESSRIRLAQIEQELHSARAQGVLYPGSSLLAEQGIAGKGLGGIDGLSSEAAMFDVEYARWQEEHNRLMYELRAALQQHLPEGELQMYVESCLAHHDEVLAIKDAVIKGDVFHLISGVWRSPAERCFLWLGGFRPSEVIKMVLSHVDPLTEQQIVAVYGLQQSAVQTEEALSQGLDTLYQALSDTVVSDALTCCSTPNVSNYMGQMGLAVHKLTTLEGFVRQVTF</sequence>
<organism evidence="11 12">
    <name type="scientific">Aegilops tauschii subsp. strangulata</name>
    <name type="common">Goatgrass</name>
    <dbReference type="NCBI Taxonomy" id="200361"/>
    <lineage>
        <taxon>Eukaryota</taxon>
        <taxon>Viridiplantae</taxon>
        <taxon>Streptophyta</taxon>
        <taxon>Embryophyta</taxon>
        <taxon>Tracheophyta</taxon>
        <taxon>Spermatophyta</taxon>
        <taxon>Magnoliopsida</taxon>
        <taxon>Liliopsida</taxon>
        <taxon>Poales</taxon>
        <taxon>Poaceae</taxon>
        <taxon>BOP clade</taxon>
        <taxon>Pooideae</taxon>
        <taxon>Triticodae</taxon>
        <taxon>Triticeae</taxon>
        <taxon>Triticinae</taxon>
        <taxon>Aegilops</taxon>
    </lineage>
</organism>
<dbReference type="SUPFAM" id="SSF57959">
    <property type="entry name" value="Leucine zipper domain"/>
    <property type="match status" value="1"/>
</dbReference>
<protein>
    <submittedName>
        <fullName evidence="11">Uncharacterized protein</fullName>
    </submittedName>
</protein>
<keyword evidence="12" id="KW-1185">Reference proteome</keyword>
<feature type="domain" description="DOG1" evidence="10">
    <location>
        <begin position="249"/>
        <end position="423"/>
    </location>
</feature>
<evidence type="ECO:0000256" key="4">
    <source>
        <dbReference type="ARBA" id="ARBA00023125"/>
    </source>
</evidence>
<dbReference type="Gramene" id="AET5Gv20623100.16">
    <property type="protein sequence ID" value="AET5Gv20623100.16"/>
    <property type="gene ID" value="AET5Gv20623100"/>
</dbReference>
<dbReference type="InterPro" id="IPR025422">
    <property type="entry name" value="TGA_domain"/>
</dbReference>
<accession>A0A453L4J8</accession>
<reference evidence="12" key="2">
    <citation type="journal article" date="2017" name="Nat. Plants">
        <title>The Aegilops tauschii genome reveals multiple impacts of transposons.</title>
        <authorList>
            <person name="Zhao G."/>
            <person name="Zou C."/>
            <person name="Li K."/>
            <person name="Wang K."/>
            <person name="Li T."/>
            <person name="Gao L."/>
            <person name="Zhang X."/>
            <person name="Wang H."/>
            <person name="Yang Z."/>
            <person name="Liu X."/>
            <person name="Jiang W."/>
            <person name="Mao L."/>
            <person name="Kong X."/>
            <person name="Jiao Y."/>
            <person name="Jia J."/>
        </authorList>
    </citation>
    <scope>NUCLEOTIDE SEQUENCE [LARGE SCALE GENOMIC DNA]</scope>
    <source>
        <strain evidence="12">cv. AL8/78</strain>
    </source>
</reference>
<evidence type="ECO:0000313" key="11">
    <source>
        <dbReference type="EnsemblPlants" id="AET5Gv20623100.16"/>
    </source>
</evidence>
<dbReference type="AlphaFoldDB" id="A0A453L4J8"/>
<dbReference type="GO" id="GO:0003700">
    <property type="term" value="F:DNA-binding transcription factor activity"/>
    <property type="evidence" value="ECO:0007669"/>
    <property type="project" value="InterPro"/>
</dbReference>
<reference evidence="11" key="5">
    <citation type="journal article" date="2021" name="G3 (Bethesda)">
        <title>Aegilops tauschii genome assembly Aet v5.0 features greater sequence contiguity and improved annotation.</title>
        <authorList>
            <person name="Wang L."/>
            <person name="Zhu T."/>
            <person name="Rodriguez J.C."/>
            <person name="Deal K.R."/>
            <person name="Dubcovsky J."/>
            <person name="McGuire P.E."/>
            <person name="Lux T."/>
            <person name="Spannagl M."/>
            <person name="Mayer K.F.X."/>
            <person name="Baldrich P."/>
            <person name="Meyers B.C."/>
            <person name="Huo N."/>
            <person name="Gu Y.Q."/>
            <person name="Zhou H."/>
            <person name="Devos K.M."/>
            <person name="Bennetzen J.L."/>
            <person name="Unver T."/>
            <person name="Budak H."/>
            <person name="Gulick P.J."/>
            <person name="Galiba G."/>
            <person name="Kalapos B."/>
            <person name="Nelson D.R."/>
            <person name="Li P."/>
            <person name="You F.M."/>
            <person name="Luo M.C."/>
            <person name="Dvorak J."/>
        </authorList>
    </citation>
    <scope>NUCLEOTIDE SEQUENCE [LARGE SCALE GENOMIC DNA]</scope>
    <source>
        <strain evidence="11">cv. AL8/78</strain>
    </source>
</reference>
<evidence type="ECO:0000256" key="5">
    <source>
        <dbReference type="ARBA" id="ARBA00023163"/>
    </source>
</evidence>
<keyword evidence="7" id="KW-0175">Coiled coil</keyword>
<comment type="similarity">
    <text evidence="2">Belongs to the bZIP family.</text>
</comment>
<reference evidence="11" key="3">
    <citation type="journal article" date="2017" name="Nature">
        <title>Genome sequence of the progenitor of the wheat D genome Aegilops tauschii.</title>
        <authorList>
            <person name="Luo M.C."/>
            <person name="Gu Y.Q."/>
            <person name="Puiu D."/>
            <person name="Wang H."/>
            <person name="Twardziok S.O."/>
            <person name="Deal K.R."/>
            <person name="Huo N."/>
            <person name="Zhu T."/>
            <person name="Wang L."/>
            <person name="Wang Y."/>
            <person name="McGuire P.E."/>
            <person name="Liu S."/>
            <person name="Long H."/>
            <person name="Ramasamy R.K."/>
            <person name="Rodriguez J.C."/>
            <person name="Van S.L."/>
            <person name="Yuan L."/>
            <person name="Wang Z."/>
            <person name="Xia Z."/>
            <person name="Xiao L."/>
            <person name="Anderson O.D."/>
            <person name="Ouyang S."/>
            <person name="Liang Y."/>
            <person name="Zimin A.V."/>
            <person name="Pertea G."/>
            <person name="Qi P."/>
            <person name="Bennetzen J.L."/>
            <person name="Dai X."/>
            <person name="Dawson M.W."/>
            <person name="Muller H.G."/>
            <person name="Kugler K."/>
            <person name="Rivarola-Duarte L."/>
            <person name="Spannagl M."/>
            <person name="Mayer K.F.X."/>
            <person name="Lu F.H."/>
            <person name="Bevan M.W."/>
            <person name="Leroy P."/>
            <person name="Li P."/>
            <person name="You F.M."/>
            <person name="Sun Q."/>
            <person name="Liu Z."/>
            <person name="Lyons E."/>
            <person name="Wicker T."/>
            <person name="Salzberg S.L."/>
            <person name="Devos K.M."/>
            <person name="Dvorak J."/>
        </authorList>
    </citation>
    <scope>NUCLEOTIDE SEQUENCE [LARGE SCALE GENOMIC DNA]</scope>
    <source>
        <strain evidence="11">cv. AL8/78</strain>
    </source>
</reference>
<proteinExistence type="inferred from homology"/>
<dbReference type="Proteomes" id="UP000015105">
    <property type="component" value="Chromosome 5D"/>
</dbReference>
<feature type="region of interest" description="Disordered" evidence="8">
    <location>
        <begin position="67"/>
        <end position="176"/>
    </location>
</feature>
<evidence type="ECO:0000256" key="6">
    <source>
        <dbReference type="ARBA" id="ARBA00023242"/>
    </source>
</evidence>
<dbReference type="PROSITE" id="PS00036">
    <property type="entry name" value="BZIP_BASIC"/>
    <property type="match status" value="1"/>
</dbReference>
<dbReference type="InterPro" id="IPR004827">
    <property type="entry name" value="bZIP"/>
</dbReference>
<dbReference type="GO" id="GO:0005634">
    <property type="term" value="C:nucleus"/>
    <property type="evidence" value="ECO:0007669"/>
    <property type="project" value="UniProtKB-SubCell"/>
</dbReference>
<evidence type="ECO:0000256" key="7">
    <source>
        <dbReference type="SAM" id="Coils"/>
    </source>
</evidence>
<feature type="domain" description="BZIP" evidence="9">
    <location>
        <begin position="171"/>
        <end position="213"/>
    </location>
</feature>
<dbReference type="EnsemblPlants" id="AET5Gv20623100.16">
    <property type="protein sequence ID" value="AET5Gv20623100.16"/>
    <property type="gene ID" value="AET5Gv20623100"/>
</dbReference>
<comment type="subcellular location">
    <subcellularLocation>
        <location evidence="1">Nucleus</location>
    </subcellularLocation>
</comment>
<evidence type="ECO:0000313" key="12">
    <source>
        <dbReference type="Proteomes" id="UP000015105"/>
    </source>
</evidence>
<evidence type="ECO:0000256" key="2">
    <source>
        <dbReference type="ARBA" id="ARBA00007163"/>
    </source>
</evidence>
<feature type="coiled-coil region" evidence="7">
    <location>
        <begin position="192"/>
        <end position="219"/>
    </location>
</feature>
<keyword evidence="3" id="KW-0805">Transcription regulation</keyword>
<dbReference type="InterPro" id="IPR046347">
    <property type="entry name" value="bZIP_sf"/>
</dbReference>
<dbReference type="Gene3D" id="1.20.5.170">
    <property type="match status" value="1"/>
</dbReference>
<keyword evidence="6" id="KW-0539">Nucleus</keyword>
<keyword evidence="5" id="KW-0804">Transcription</keyword>
<evidence type="ECO:0000256" key="3">
    <source>
        <dbReference type="ARBA" id="ARBA00023015"/>
    </source>
</evidence>
<dbReference type="PANTHER" id="PTHR45693:SF13">
    <property type="entry name" value="TRANSCRIPTION FACTOR TGA10"/>
    <property type="match status" value="1"/>
</dbReference>
<dbReference type="PROSITE" id="PS50217">
    <property type="entry name" value="BZIP"/>
    <property type="match status" value="1"/>
</dbReference>
<dbReference type="PROSITE" id="PS51806">
    <property type="entry name" value="DOG1"/>
    <property type="match status" value="1"/>
</dbReference>
<evidence type="ECO:0000259" key="9">
    <source>
        <dbReference type="PROSITE" id="PS50217"/>
    </source>
</evidence>
<reference evidence="11" key="4">
    <citation type="submission" date="2019-03" db="UniProtKB">
        <authorList>
            <consortium name="EnsemblPlants"/>
        </authorList>
    </citation>
    <scope>IDENTIFICATION</scope>
</reference>
<dbReference type="GO" id="GO:0045893">
    <property type="term" value="P:positive regulation of DNA-templated transcription"/>
    <property type="evidence" value="ECO:0007669"/>
    <property type="project" value="UniProtKB-ARBA"/>
</dbReference>
<evidence type="ECO:0000256" key="8">
    <source>
        <dbReference type="SAM" id="MobiDB-lite"/>
    </source>
</evidence>
<dbReference type="GO" id="GO:0043565">
    <property type="term" value="F:sequence-specific DNA binding"/>
    <property type="evidence" value="ECO:0007669"/>
    <property type="project" value="InterPro"/>
</dbReference>
<dbReference type="GO" id="GO:0006351">
    <property type="term" value="P:DNA-templated transcription"/>
    <property type="evidence" value="ECO:0007669"/>
    <property type="project" value="InterPro"/>
</dbReference>
<dbReference type="Pfam" id="PF14144">
    <property type="entry name" value="DOG1"/>
    <property type="match status" value="1"/>
</dbReference>
<reference evidence="12" key="1">
    <citation type="journal article" date="2014" name="Science">
        <title>Ancient hybridizations among the ancestral genomes of bread wheat.</title>
        <authorList>
            <consortium name="International Wheat Genome Sequencing Consortium,"/>
            <person name="Marcussen T."/>
            <person name="Sandve S.R."/>
            <person name="Heier L."/>
            <person name="Spannagl M."/>
            <person name="Pfeifer M."/>
            <person name="Jakobsen K.S."/>
            <person name="Wulff B.B."/>
            <person name="Steuernagel B."/>
            <person name="Mayer K.F."/>
            <person name="Olsen O.A."/>
        </authorList>
    </citation>
    <scope>NUCLEOTIDE SEQUENCE [LARGE SCALE GENOMIC DNA]</scope>
    <source>
        <strain evidence="12">cv. AL8/78</strain>
    </source>
</reference>
<dbReference type="Pfam" id="PF00170">
    <property type="entry name" value="bZIP_1"/>
    <property type="match status" value="1"/>
</dbReference>
<dbReference type="PANTHER" id="PTHR45693">
    <property type="entry name" value="TRANSCRIPTION FACTOR TGA9"/>
    <property type="match status" value="1"/>
</dbReference>
<evidence type="ECO:0000256" key="1">
    <source>
        <dbReference type="ARBA" id="ARBA00004123"/>
    </source>
</evidence>